<evidence type="ECO:0000256" key="7">
    <source>
        <dbReference type="SAM" id="Phobius"/>
    </source>
</evidence>
<dbReference type="InterPro" id="IPR023090">
    <property type="entry name" value="UPF0702_alpha/beta_dom_sf"/>
</dbReference>
<keyword evidence="5 7" id="KW-1133">Transmembrane helix</keyword>
<evidence type="ECO:0000256" key="5">
    <source>
        <dbReference type="ARBA" id="ARBA00022989"/>
    </source>
</evidence>
<evidence type="ECO:0000256" key="4">
    <source>
        <dbReference type="ARBA" id="ARBA00022692"/>
    </source>
</evidence>
<gene>
    <name evidence="9" type="ORF">SAMN05660706_11972</name>
</gene>
<dbReference type="Pfam" id="PF04239">
    <property type="entry name" value="DUF421"/>
    <property type="match status" value="1"/>
</dbReference>
<dbReference type="Proteomes" id="UP000199584">
    <property type="component" value="Unassembled WGS sequence"/>
</dbReference>
<keyword evidence="6 7" id="KW-0472">Membrane</keyword>
<dbReference type="GO" id="GO:0005886">
    <property type="term" value="C:plasma membrane"/>
    <property type="evidence" value="ECO:0007669"/>
    <property type="project" value="UniProtKB-SubCell"/>
</dbReference>
<comment type="subcellular location">
    <subcellularLocation>
        <location evidence="1">Cell membrane</location>
        <topology evidence="1">Multi-pass membrane protein</topology>
    </subcellularLocation>
</comment>
<keyword evidence="3" id="KW-1003">Cell membrane</keyword>
<evidence type="ECO:0000256" key="2">
    <source>
        <dbReference type="ARBA" id="ARBA00006448"/>
    </source>
</evidence>
<evidence type="ECO:0000256" key="3">
    <source>
        <dbReference type="ARBA" id="ARBA00022475"/>
    </source>
</evidence>
<keyword evidence="4 7" id="KW-0812">Transmembrane</keyword>
<dbReference type="EMBL" id="FOYM01000019">
    <property type="protein sequence ID" value="SFR09831.1"/>
    <property type="molecule type" value="Genomic_DNA"/>
</dbReference>
<comment type="similarity">
    <text evidence="2">Belongs to the UPF0702 family.</text>
</comment>
<dbReference type="OrthoDB" id="1682423at2"/>
<feature type="transmembrane region" description="Helical" evidence="7">
    <location>
        <begin position="35"/>
        <end position="53"/>
    </location>
</feature>
<evidence type="ECO:0000313" key="9">
    <source>
        <dbReference type="EMBL" id="SFR09831.1"/>
    </source>
</evidence>
<evidence type="ECO:0000256" key="6">
    <source>
        <dbReference type="ARBA" id="ARBA00023136"/>
    </source>
</evidence>
<feature type="transmembrane region" description="Helical" evidence="7">
    <location>
        <begin position="59"/>
        <end position="78"/>
    </location>
</feature>
<dbReference type="RefSeq" id="WP_092484560.1">
    <property type="nucleotide sequence ID" value="NZ_FOYM01000019.1"/>
</dbReference>
<dbReference type="STRING" id="39060.SAMN05660706_11972"/>
<keyword evidence="10" id="KW-1185">Reference proteome</keyword>
<reference evidence="10" key="1">
    <citation type="submission" date="2016-10" db="EMBL/GenBank/DDBJ databases">
        <authorList>
            <person name="Varghese N."/>
            <person name="Submissions S."/>
        </authorList>
    </citation>
    <scope>NUCLEOTIDE SEQUENCE [LARGE SCALE GENOMIC DNA]</scope>
    <source>
        <strain evidence="10">DSM 3669</strain>
    </source>
</reference>
<evidence type="ECO:0000256" key="1">
    <source>
        <dbReference type="ARBA" id="ARBA00004651"/>
    </source>
</evidence>
<evidence type="ECO:0000259" key="8">
    <source>
        <dbReference type="Pfam" id="PF04239"/>
    </source>
</evidence>
<dbReference type="PANTHER" id="PTHR34582">
    <property type="entry name" value="UPF0702 TRANSMEMBRANE PROTEIN YCAP"/>
    <property type="match status" value="1"/>
</dbReference>
<dbReference type="InterPro" id="IPR007353">
    <property type="entry name" value="DUF421"/>
</dbReference>
<dbReference type="AlphaFoldDB" id="A0A1I6DWX0"/>
<dbReference type="Gene3D" id="3.30.240.20">
    <property type="entry name" value="bsu07140 like domains"/>
    <property type="match status" value="2"/>
</dbReference>
<protein>
    <submittedName>
        <fullName evidence="9">Uncharacterized membrane protein YcaP, DUF421 family</fullName>
    </submittedName>
</protein>
<sequence length="230" mass="25812">MLTLFIRTVILYLAVVLAMKIMGKRQVGQLQPFELVVILTISAMAAIAMQNVGVPLLNSIIPIITITVMQVILSLINLKSEKARGIICGRPSIVVENGKIVEEELRKLRINVNDLLEQLRAKNYFNIADVEYAILETNGQLSVLTKSQKRPVQPEDLQIQTKYEGLPTTLIIDGKVNYENLKKVNLDESWLKKELRKFGITDVKEVFFASLDSLGNLFYQVKTAAGRGLK</sequence>
<accession>A0A1I6DWX0</accession>
<evidence type="ECO:0000313" key="10">
    <source>
        <dbReference type="Proteomes" id="UP000199584"/>
    </source>
</evidence>
<proteinExistence type="inferred from homology"/>
<name>A0A1I6DWX0_9FIRM</name>
<dbReference type="PANTHER" id="PTHR34582:SF6">
    <property type="entry name" value="UPF0702 TRANSMEMBRANE PROTEIN YCAP"/>
    <property type="match status" value="1"/>
</dbReference>
<feature type="domain" description="YetF C-terminal" evidence="8">
    <location>
        <begin position="79"/>
        <end position="211"/>
    </location>
</feature>
<organism evidence="9 10">
    <name type="scientific">Desulfoscipio geothermicus DSM 3669</name>
    <dbReference type="NCBI Taxonomy" id="1121426"/>
    <lineage>
        <taxon>Bacteria</taxon>
        <taxon>Bacillati</taxon>
        <taxon>Bacillota</taxon>
        <taxon>Clostridia</taxon>
        <taxon>Eubacteriales</taxon>
        <taxon>Desulfallaceae</taxon>
        <taxon>Desulfoscipio</taxon>
    </lineage>
</organism>
<feature type="transmembrane region" description="Helical" evidence="7">
    <location>
        <begin position="6"/>
        <end position="23"/>
    </location>
</feature>